<accession>A0AAE8YP78</accession>
<sequence>MDNLIQVIKERIAELEPKEEHNKKMIQEEFDPDGWSGGNFDDCYFQGVEDGQIRGELGALYRVLGQLQNLKGWGY</sequence>
<dbReference type="Proteomes" id="UP000827751">
    <property type="component" value="Segment"/>
</dbReference>
<gene>
    <name evidence="1" type="ORF">CHEWBECCA_129</name>
</gene>
<proteinExistence type="predicted"/>
<name>A0AAE8YP78_9CAUD</name>
<protein>
    <submittedName>
        <fullName evidence="1">Uncharacterized protein</fullName>
    </submittedName>
</protein>
<dbReference type="EMBL" id="OK499972">
    <property type="protein sequence ID" value="UGO46212.1"/>
    <property type="molecule type" value="Genomic_DNA"/>
</dbReference>
<reference evidence="1 2" key="1">
    <citation type="submission" date="2021-10" db="EMBL/GenBank/DDBJ databases">
        <authorList>
            <person name="Lavering E.D."/>
            <person name="James R."/>
            <person name="Fairhom J.D."/>
            <person name="Ogilvie B.H."/>
            <person name="Thurgood T.L."/>
            <person name="Robison R.A."/>
            <person name="Grose J.H."/>
        </authorList>
    </citation>
    <scope>NUCLEOTIDE SEQUENCE [LARGE SCALE GENOMIC DNA]</scope>
</reference>
<evidence type="ECO:0000313" key="1">
    <source>
        <dbReference type="EMBL" id="UGO46212.1"/>
    </source>
</evidence>
<evidence type="ECO:0000313" key="2">
    <source>
        <dbReference type="Proteomes" id="UP000827751"/>
    </source>
</evidence>
<keyword evidence="2" id="KW-1185">Reference proteome</keyword>
<organism evidence="1 2">
    <name type="scientific">Bacillus phage vB_BanS_Chewbecca</name>
    <dbReference type="NCBI Taxonomy" id="2894786"/>
    <lineage>
        <taxon>Viruses</taxon>
        <taxon>Duplodnaviria</taxon>
        <taxon>Heunggongvirae</taxon>
        <taxon>Uroviricota</taxon>
        <taxon>Caudoviricetes</taxon>
        <taxon>Joanripponvirinae</taxon>
        <taxon>Tsamsavirus</taxon>
        <taxon>Tsamsavirus chewbecca</taxon>
    </lineage>
</organism>